<accession>H6QDU2</accession>
<dbReference type="Gene3D" id="3.40.50.300">
    <property type="entry name" value="P-loop containing nucleotide triphosphate hydrolases"/>
    <property type="match status" value="1"/>
</dbReference>
<dbReference type="SMART" id="SM00382">
    <property type="entry name" value="AAA"/>
    <property type="match status" value="1"/>
</dbReference>
<proteinExistence type="predicted"/>
<dbReference type="eggNOG" id="arCOG00194">
    <property type="taxonomic scope" value="Archaea"/>
</dbReference>
<dbReference type="InterPro" id="IPR027417">
    <property type="entry name" value="P-loop_NTPase"/>
</dbReference>
<organism evidence="5 6">
    <name type="scientific">Pyrobaculum oguniense (strain DSM 13380 / JCM 10595 / TE7)</name>
    <dbReference type="NCBI Taxonomy" id="698757"/>
    <lineage>
        <taxon>Archaea</taxon>
        <taxon>Thermoproteota</taxon>
        <taxon>Thermoprotei</taxon>
        <taxon>Thermoproteales</taxon>
        <taxon>Thermoproteaceae</taxon>
        <taxon>Pyrobaculum</taxon>
    </lineage>
</organism>
<dbReference type="SUPFAM" id="SSF52540">
    <property type="entry name" value="P-loop containing nucleoside triphosphate hydrolases"/>
    <property type="match status" value="1"/>
</dbReference>
<dbReference type="EMBL" id="CP003316">
    <property type="protein sequence ID" value="AFA40712.1"/>
    <property type="molecule type" value="Genomic_DNA"/>
</dbReference>
<feature type="domain" description="ABC transporter" evidence="4">
    <location>
        <begin position="7"/>
        <end position="234"/>
    </location>
</feature>
<gene>
    <name evidence="5" type="ordered locus">Pogu_2685</name>
</gene>
<sequence>MSQDLVIEAVGVRKRYGGVVALDGVDFRARRGLTALVGPNGAGKTTLIEGLLGLRKLDEGRVWVLGEEVRGELPPGLARKIGVVLERMSLLDMLTAVENLQLVAELSGIRITRRDIFHALELVGAGDLAKRLYGDLSTGQRRKVDIAATLLGNPELVILDEPEAGLDPAARVELIELLGKLAKGGLAVLFSTHDLALAAKAWEISVIIRGKVAASGRPEEVAQRYGGRWRVHYRLRHGEERVVELSDVGELPAALRDLHNVVSVEVKPPDLFEAFRKLAHD</sequence>
<keyword evidence="6" id="KW-1185">Reference proteome</keyword>
<evidence type="ECO:0000256" key="2">
    <source>
        <dbReference type="ARBA" id="ARBA00022741"/>
    </source>
</evidence>
<dbReference type="PANTHER" id="PTHR42711:SF17">
    <property type="entry name" value="ABC TRANSPORTER ATP-BINDING PROTEIN"/>
    <property type="match status" value="1"/>
</dbReference>
<reference evidence="5 6" key="1">
    <citation type="journal article" date="2012" name="Stand. Genomic Sci.">
        <title>Complete genome sequence of Pyrobaculum oguniense.</title>
        <authorList>
            <person name="Bernick D.L."/>
            <person name="Karplus K."/>
            <person name="Lui L.M."/>
            <person name="Coker J.K."/>
            <person name="Murphy J.N."/>
            <person name="Chan P.P."/>
            <person name="Cozen A.E."/>
            <person name="Lowe T.M."/>
        </authorList>
    </citation>
    <scope>NUCLEOTIDE SEQUENCE [LARGE SCALE GENOMIC DNA]</scope>
    <source>
        <strain evidence="5 6">TE7</strain>
    </source>
</reference>
<dbReference type="Pfam" id="PF00005">
    <property type="entry name" value="ABC_tran"/>
    <property type="match status" value="1"/>
</dbReference>
<dbReference type="InterPro" id="IPR003593">
    <property type="entry name" value="AAA+_ATPase"/>
</dbReference>
<evidence type="ECO:0000256" key="3">
    <source>
        <dbReference type="ARBA" id="ARBA00022840"/>
    </source>
</evidence>
<evidence type="ECO:0000313" key="5">
    <source>
        <dbReference type="EMBL" id="AFA40712.1"/>
    </source>
</evidence>
<evidence type="ECO:0000259" key="4">
    <source>
        <dbReference type="PROSITE" id="PS50893"/>
    </source>
</evidence>
<dbReference type="PANTHER" id="PTHR42711">
    <property type="entry name" value="ABC TRANSPORTER ATP-BINDING PROTEIN"/>
    <property type="match status" value="1"/>
</dbReference>
<keyword evidence="3" id="KW-0067">ATP-binding</keyword>
<dbReference type="PROSITE" id="PS50893">
    <property type="entry name" value="ABC_TRANSPORTER_2"/>
    <property type="match status" value="1"/>
</dbReference>
<dbReference type="CDD" id="cd03230">
    <property type="entry name" value="ABC_DR_subfamily_A"/>
    <property type="match status" value="1"/>
</dbReference>
<dbReference type="STRING" id="698757.Pogu_2685"/>
<keyword evidence="2" id="KW-0547">Nucleotide-binding</keyword>
<dbReference type="AlphaFoldDB" id="H6QDU2"/>
<dbReference type="HOGENOM" id="CLU_000604_1_2_2"/>
<keyword evidence="1" id="KW-0813">Transport</keyword>
<protein>
    <submittedName>
        <fullName evidence="5">ABC-type multidrug transport system, ATPase component</fullName>
    </submittedName>
</protein>
<dbReference type="GO" id="GO:0016887">
    <property type="term" value="F:ATP hydrolysis activity"/>
    <property type="evidence" value="ECO:0007669"/>
    <property type="project" value="InterPro"/>
</dbReference>
<evidence type="ECO:0000256" key="1">
    <source>
        <dbReference type="ARBA" id="ARBA00022448"/>
    </source>
</evidence>
<dbReference type="KEGG" id="pog:Pogu_2685"/>
<name>H6QDU2_PYROT</name>
<dbReference type="InterPro" id="IPR050763">
    <property type="entry name" value="ABC_transporter_ATP-binding"/>
</dbReference>
<dbReference type="InterPro" id="IPR003439">
    <property type="entry name" value="ABC_transporter-like_ATP-bd"/>
</dbReference>
<dbReference type="GO" id="GO:0005524">
    <property type="term" value="F:ATP binding"/>
    <property type="evidence" value="ECO:0007669"/>
    <property type="project" value="UniProtKB-KW"/>
</dbReference>
<dbReference type="Proteomes" id="UP000009062">
    <property type="component" value="Chromosome"/>
</dbReference>
<evidence type="ECO:0000313" key="6">
    <source>
        <dbReference type="Proteomes" id="UP000009062"/>
    </source>
</evidence>